<dbReference type="OrthoDB" id="5046242at2759"/>
<evidence type="ECO:0000313" key="2">
    <source>
        <dbReference type="Proteomes" id="UP000636800"/>
    </source>
</evidence>
<evidence type="ECO:0000313" key="1">
    <source>
        <dbReference type="EMBL" id="KAG0477157.1"/>
    </source>
</evidence>
<protein>
    <submittedName>
        <fullName evidence="1">Uncharacterized protein</fullName>
    </submittedName>
</protein>
<name>A0A835UX08_VANPL</name>
<organism evidence="1 2">
    <name type="scientific">Vanilla planifolia</name>
    <name type="common">Vanilla</name>
    <dbReference type="NCBI Taxonomy" id="51239"/>
    <lineage>
        <taxon>Eukaryota</taxon>
        <taxon>Viridiplantae</taxon>
        <taxon>Streptophyta</taxon>
        <taxon>Embryophyta</taxon>
        <taxon>Tracheophyta</taxon>
        <taxon>Spermatophyta</taxon>
        <taxon>Magnoliopsida</taxon>
        <taxon>Liliopsida</taxon>
        <taxon>Asparagales</taxon>
        <taxon>Orchidaceae</taxon>
        <taxon>Vanilloideae</taxon>
        <taxon>Vanilleae</taxon>
        <taxon>Vanilla</taxon>
    </lineage>
</organism>
<dbReference type="EMBL" id="JADCNL010000006">
    <property type="protein sequence ID" value="KAG0477157.1"/>
    <property type="molecule type" value="Genomic_DNA"/>
</dbReference>
<gene>
    <name evidence="1" type="ORF">HPP92_013998</name>
</gene>
<proteinExistence type="predicted"/>
<sequence>MELPLKLSISRLVNSARQSGSSPVMSLSLALGIYIGIEEKWLSEKERINGAALKAGRMSPEKKLFDKSSIRSDERLETDSGNEPWNLLLHMMSALKKDALPMFFGSSPSSAFLERSIKNRVLANKDGGRTPVSLFPAKNKNEMLRSASQEGILPESLLCVKSRIFSFFSSNRSKGTKRVSELSESASVRRLESFPISKGINPLRLL</sequence>
<comment type="caution">
    <text evidence="1">The sequence shown here is derived from an EMBL/GenBank/DDBJ whole genome shotgun (WGS) entry which is preliminary data.</text>
</comment>
<keyword evidence="2" id="KW-1185">Reference proteome</keyword>
<reference evidence="1 2" key="1">
    <citation type="journal article" date="2020" name="Nat. Food">
        <title>A phased Vanilla planifolia genome enables genetic improvement of flavour and production.</title>
        <authorList>
            <person name="Hasing T."/>
            <person name="Tang H."/>
            <person name="Brym M."/>
            <person name="Khazi F."/>
            <person name="Huang T."/>
            <person name="Chambers A.H."/>
        </authorList>
    </citation>
    <scope>NUCLEOTIDE SEQUENCE [LARGE SCALE GENOMIC DNA]</scope>
    <source>
        <tissue evidence="1">Leaf</tissue>
    </source>
</reference>
<accession>A0A835UX08</accession>
<dbReference type="AlphaFoldDB" id="A0A835UX08"/>
<dbReference type="Proteomes" id="UP000636800">
    <property type="component" value="Chromosome 6"/>
</dbReference>